<dbReference type="GO" id="GO:0019786">
    <property type="term" value="F:protein-phosphatidylethanolamide deconjugating activity"/>
    <property type="evidence" value="ECO:0007669"/>
    <property type="project" value="InterPro"/>
</dbReference>
<evidence type="ECO:0000256" key="12">
    <source>
        <dbReference type="ARBA" id="ARBA00022868"/>
    </source>
</evidence>
<comment type="similarity">
    <text evidence="21">Belongs to the pannexin family.</text>
</comment>
<keyword evidence="8 22" id="KW-0645">Protease</keyword>
<dbReference type="Proteomes" id="UP000318571">
    <property type="component" value="Chromosome 2"/>
</dbReference>
<comment type="similarity">
    <text evidence="4 22">Belongs to the peptidase C54 family.</text>
</comment>
<evidence type="ECO:0000256" key="14">
    <source>
        <dbReference type="ARBA" id="ARBA00022949"/>
    </source>
</evidence>
<keyword evidence="9 21" id="KW-0812">Transmembrane</keyword>
<comment type="function">
    <text evidence="21">Structural component of the gap junctions.</text>
</comment>
<organism evidence="25 26">
    <name type="scientific">Tigriopus californicus</name>
    <name type="common">Marine copepod</name>
    <dbReference type="NCBI Taxonomy" id="6832"/>
    <lineage>
        <taxon>Eukaryota</taxon>
        <taxon>Metazoa</taxon>
        <taxon>Ecdysozoa</taxon>
        <taxon>Arthropoda</taxon>
        <taxon>Crustacea</taxon>
        <taxon>Multicrustacea</taxon>
        <taxon>Hexanauplia</taxon>
        <taxon>Copepoda</taxon>
        <taxon>Harpacticoida</taxon>
        <taxon>Harpacticidae</taxon>
        <taxon>Tigriopus</taxon>
    </lineage>
</organism>
<comment type="subcellular location">
    <subcellularLocation>
        <location evidence="2">Cell junction</location>
        <location evidence="2">Gap junction</location>
    </subcellularLocation>
    <subcellularLocation>
        <location evidence="3 21">Cell membrane</location>
        <topology evidence="3 21">Multi-pass membrane protein</topology>
    </subcellularLocation>
    <subcellularLocation>
        <location evidence="1 22">Cytoplasm</location>
    </subcellularLocation>
</comment>
<evidence type="ECO:0000256" key="1">
    <source>
        <dbReference type="ARBA" id="ARBA00004496"/>
    </source>
</evidence>
<dbReference type="GO" id="GO:0004197">
    <property type="term" value="F:cysteine-type endopeptidase activity"/>
    <property type="evidence" value="ECO:0007669"/>
    <property type="project" value="TreeGrafter"/>
</dbReference>
<protein>
    <recommendedName>
        <fullName evidence="21 22">Multifunctional fusion protein</fullName>
    </recommendedName>
    <domain>
        <recommendedName>
            <fullName evidence="22">Cysteine protease</fullName>
            <ecNumber evidence="22">3.4.22.-</ecNumber>
        </recommendedName>
    </domain>
    <domain>
        <recommendedName>
            <fullName evidence="21">Innexin</fullName>
        </recommendedName>
    </domain>
</protein>
<evidence type="ECO:0000256" key="19">
    <source>
        <dbReference type="ARBA" id="ARBA00023303"/>
    </source>
</evidence>
<feature type="region of interest" description="Disordered" evidence="23">
    <location>
        <begin position="1"/>
        <end position="33"/>
    </location>
</feature>
<dbReference type="EMBL" id="VCGU01000005">
    <property type="protein sequence ID" value="TRY75665.1"/>
    <property type="molecule type" value="Genomic_DNA"/>
</dbReference>
<keyword evidence="19 21" id="KW-0407">Ion channel</keyword>
<evidence type="ECO:0000256" key="21">
    <source>
        <dbReference type="RuleBase" id="RU010713"/>
    </source>
</evidence>
<evidence type="ECO:0000259" key="24">
    <source>
        <dbReference type="Pfam" id="PF03416"/>
    </source>
</evidence>
<dbReference type="GO" id="GO:0000045">
    <property type="term" value="P:autophagosome assembly"/>
    <property type="evidence" value="ECO:0007669"/>
    <property type="project" value="TreeGrafter"/>
</dbReference>
<feature type="compositionally biased region" description="Low complexity" evidence="23">
    <location>
        <begin position="9"/>
        <end position="19"/>
    </location>
</feature>
<dbReference type="STRING" id="6832.A0A553PDA7"/>
<evidence type="ECO:0000256" key="16">
    <source>
        <dbReference type="ARBA" id="ARBA00023006"/>
    </source>
</evidence>
<dbReference type="GO" id="GO:0016485">
    <property type="term" value="P:protein processing"/>
    <property type="evidence" value="ECO:0007669"/>
    <property type="project" value="TreeGrafter"/>
</dbReference>
<dbReference type="SUPFAM" id="SSF54001">
    <property type="entry name" value="Cysteine proteinases"/>
    <property type="match status" value="1"/>
</dbReference>
<keyword evidence="13 22" id="KW-0653">Protein transport</keyword>
<dbReference type="GO" id="GO:0034727">
    <property type="term" value="P:piecemeal microautophagy of the nucleus"/>
    <property type="evidence" value="ECO:0007669"/>
    <property type="project" value="TreeGrafter"/>
</dbReference>
<keyword evidence="14" id="KW-0965">Cell junction</keyword>
<dbReference type="InterPro" id="IPR005078">
    <property type="entry name" value="Peptidase_C54"/>
</dbReference>
<dbReference type="InterPro" id="IPR000990">
    <property type="entry name" value="Innexin"/>
</dbReference>
<dbReference type="PROSITE" id="PS51013">
    <property type="entry name" value="PANNEXIN"/>
    <property type="match status" value="1"/>
</dbReference>
<evidence type="ECO:0000256" key="6">
    <source>
        <dbReference type="ARBA" id="ARBA00022475"/>
    </source>
</evidence>
<feature type="domain" description="Peptidase C54 catalytic" evidence="24">
    <location>
        <begin position="120"/>
        <end position="536"/>
    </location>
</feature>
<dbReference type="InterPro" id="IPR046792">
    <property type="entry name" value="Peptidase_C54_cat"/>
</dbReference>
<evidence type="ECO:0000256" key="17">
    <source>
        <dbReference type="ARBA" id="ARBA00023065"/>
    </source>
</evidence>
<dbReference type="EC" id="3.4.22.-" evidence="22"/>
<keyword evidence="10 22" id="KW-0378">Hydrolase</keyword>
<evidence type="ECO:0000256" key="8">
    <source>
        <dbReference type="ARBA" id="ARBA00022670"/>
    </source>
</evidence>
<dbReference type="Pfam" id="PF00876">
    <property type="entry name" value="Innexin"/>
    <property type="match status" value="1"/>
</dbReference>
<keyword evidence="5 21" id="KW-0813">Transport</keyword>
<evidence type="ECO:0000256" key="11">
    <source>
        <dbReference type="ARBA" id="ARBA00022807"/>
    </source>
</evidence>
<dbReference type="GO" id="GO:0035973">
    <property type="term" value="P:aggrephagy"/>
    <property type="evidence" value="ECO:0007669"/>
    <property type="project" value="TreeGrafter"/>
</dbReference>
<feature type="transmembrane region" description="Helical" evidence="21">
    <location>
        <begin position="672"/>
        <end position="691"/>
    </location>
</feature>
<proteinExistence type="inferred from homology"/>
<comment type="catalytic activity">
    <reaction evidence="20">
        <text>[protein]-C-terminal L-amino acid-glycyl-phosphatidylethanolamide + H2O = [protein]-C-terminal L-amino acid-glycine + a 1,2-diacyl-sn-glycero-3-phosphoethanolamine</text>
        <dbReference type="Rhea" id="RHEA:67548"/>
        <dbReference type="Rhea" id="RHEA-COMP:17323"/>
        <dbReference type="Rhea" id="RHEA-COMP:17324"/>
        <dbReference type="ChEBI" id="CHEBI:15377"/>
        <dbReference type="ChEBI" id="CHEBI:64612"/>
        <dbReference type="ChEBI" id="CHEBI:172940"/>
        <dbReference type="ChEBI" id="CHEBI:172941"/>
    </reaction>
    <physiologicalReaction direction="left-to-right" evidence="20">
        <dbReference type="Rhea" id="RHEA:67549"/>
    </physiologicalReaction>
</comment>
<reference evidence="25 26" key="1">
    <citation type="journal article" date="2018" name="Nat. Ecol. Evol.">
        <title>Genomic signatures of mitonuclear coevolution across populations of Tigriopus californicus.</title>
        <authorList>
            <person name="Barreto F.S."/>
            <person name="Watson E.T."/>
            <person name="Lima T.G."/>
            <person name="Willett C.S."/>
            <person name="Edmands S."/>
            <person name="Li W."/>
            <person name="Burton R.S."/>
        </authorList>
    </citation>
    <scope>NUCLEOTIDE SEQUENCE [LARGE SCALE GENOMIC DNA]</scope>
    <source>
        <strain evidence="25 26">San Diego</strain>
    </source>
</reference>
<dbReference type="GO" id="GO:0034220">
    <property type="term" value="P:monoatomic ion transmembrane transport"/>
    <property type="evidence" value="ECO:0007669"/>
    <property type="project" value="UniProtKB-KW"/>
</dbReference>
<keyword evidence="26" id="KW-1185">Reference proteome</keyword>
<keyword evidence="6" id="KW-1003">Cell membrane</keyword>
<evidence type="ECO:0000256" key="10">
    <source>
        <dbReference type="ARBA" id="ARBA00022801"/>
    </source>
</evidence>
<comment type="caution">
    <text evidence="25">The sequence shown here is derived from an EMBL/GenBank/DDBJ whole genome shotgun (WGS) entry which is preliminary data.</text>
</comment>
<dbReference type="GO" id="GO:0015031">
    <property type="term" value="P:protein transport"/>
    <property type="evidence" value="ECO:0007669"/>
    <property type="project" value="UniProtKB-KW"/>
</dbReference>
<evidence type="ECO:0000256" key="2">
    <source>
        <dbReference type="ARBA" id="ARBA00004610"/>
    </source>
</evidence>
<evidence type="ECO:0000256" key="7">
    <source>
        <dbReference type="ARBA" id="ARBA00022490"/>
    </source>
</evidence>
<evidence type="ECO:0000256" key="3">
    <source>
        <dbReference type="ARBA" id="ARBA00004651"/>
    </source>
</evidence>
<evidence type="ECO:0000313" key="26">
    <source>
        <dbReference type="Proteomes" id="UP000318571"/>
    </source>
</evidence>
<comment type="caution">
    <text evidence="21">Lacks conserved residue(s) required for the propagation of feature annotation.</text>
</comment>
<evidence type="ECO:0000256" key="15">
    <source>
        <dbReference type="ARBA" id="ARBA00022989"/>
    </source>
</evidence>
<keyword evidence="7 22" id="KW-0963">Cytoplasm</keyword>
<evidence type="ECO:0000256" key="20">
    <source>
        <dbReference type="ARBA" id="ARBA00029362"/>
    </source>
</evidence>
<dbReference type="GO" id="GO:0005921">
    <property type="term" value="C:gap junction"/>
    <property type="evidence" value="ECO:0007669"/>
    <property type="project" value="UniProtKB-SubCell"/>
</dbReference>
<evidence type="ECO:0000256" key="13">
    <source>
        <dbReference type="ARBA" id="ARBA00022927"/>
    </source>
</evidence>
<dbReference type="GO" id="GO:0000423">
    <property type="term" value="P:mitophagy"/>
    <property type="evidence" value="ECO:0007669"/>
    <property type="project" value="TreeGrafter"/>
</dbReference>
<evidence type="ECO:0000256" key="9">
    <source>
        <dbReference type="ARBA" id="ARBA00022692"/>
    </source>
</evidence>
<dbReference type="GO" id="GO:0005886">
    <property type="term" value="C:plasma membrane"/>
    <property type="evidence" value="ECO:0007669"/>
    <property type="project" value="UniProtKB-SubCell"/>
</dbReference>
<dbReference type="AlphaFoldDB" id="A0A553PDA7"/>
<feature type="transmembrane region" description="Helical" evidence="21">
    <location>
        <begin position="741"/>
        <end position="763"/>
    </location>
</feature>
<evidence type="ECO:0000256" key="5">
    <source>
        <dbReference type="ARBA" id="ARBA00022448"/>
    </source>
</evidence>
<accession>A0A553PDA7</accession>
<keyword evidence="11" id="KW-0788">Thiol protease</keyword>
<keyword evidence="15 21" id="KW-1133">Transmembrane helix</keyword>
<name>A0A553PDA7_TIGCA</name>
<sequence>MNAFKRHLGLGSDGPSGSPIAQGTLAQPPALPSYHASAESSSVVAAPPDMRRKMVSLWHAMKYGKTIFQLTNEAGKSEFNGGSPVHLLGLKYQRGHLSSAGSHPEVGLGQVEKARRRCIEAFHLDFETRIWMTYRRNFESFPGSDVTSDCGWGCMLRSGQMLVANTLLLKHLGRHWRVKPTPQERVPGRPPPALSGIEAEKEAMHKALIRLFGDTPQVSTAPISIHNLMALAQKNFKRQPGDWFGPATTAYLLQEAVHQSSHPLLLDITIYVATDCTVFKGDVRDLCERRAQNRYNFNHEAQIKADTPEEFSILEHPLEYAGSCVSEAKSGNAQSQIFCGVVDGVPYFSDVPRNRNSDVMEAKDFQMLSDGTEHYALNQDVSIEGSQWVMEGPSQNAKHTESQPSKKVVDESARKWSLEDQDWNPVLLLIPVRIGTDKINPMYVATLKTFLTSEHSMGIIGGRPKHSLYFVGLQEDNLINLDPHLVQDSVNVFHRSFDPNSYHCKTPRKINIHKMDPSCCFAFYCETRDIFEHWCTTTKQMSVQSRTPYPMFGIEEGKAKDLIDDRSILLETEMMPEELEESTNEITEDFVFVYDGNEESLEHAFFRIHTQLTAGALFVAGIFIGASQYFGQPISCQLEWVDQDFINAHCWARGIFILRNKRQFDAFENYCLIPWMFVASSFMFALPGLFWHSKKVNWLLKLLQQYSDPCQEQRELEKRSNSLVKVYHDLNPFFLRLARRFIFCEILVVFNAIGHLVFSVTLLNSTFSRYHTDLASALLSDSKLDNLEYPWDLIFPKYGICHFRNYGPSGDIQTYNPLCMLSQNFATEKIAKLVVVWLAILAFASLILLAYRVLVISFKGARIMSLVDWAGLSNLNKTMHIVGFTGNYGHWYLLNILSNNIDALTFQDFVVHLANSLQTPTAPLSFDSTTC</sequence>
<dbReference type="InterPro" id="IPR038765">
    <property type="entry name" value="Papain-like_cys_pep_sf"/>
</dbReference>
<evidence type="ECO:0000256" key="23">
    <source>
        <dbReference type="SAM" id="MobiDB-lite"/>
    </source>
</evidence>
<evidence type="ECO:0000256" key="18">
    <source>
        <dbReference type="ARBA" id="ARBA00023136"/>
    </source>
</evidence>
<dbReference type="GO" id="GO:0005737">
    <property type="term" value="C:cytoplasm"/>
    <property type="evidence" value="ECO:0007669"/>
    <property type="project" value="UniProtKB-SubCell"/>
</dbReference>
<keyword evidence="12" id="KW-0303">Gap junction</keyword>
<dbReference type="PANTHER" id="PTHR22624">
    <property type="entry name" value="CYSTEINE PROTEASE ATG4"/>
    <property type="match status" value="1"/>
</dbReference>
<keyword evidence="16 22" id="KW-0072">Autophagy</keyword>
<keyword evidence="17 21" id="KW-0406">Ion transport</keyword>
<comment type="function">
    <text evidence="22">Cysteine protease that plays a key role in autophagy by mediating both proteolytic activation and delipidation of ATG8 family proteins.</text>
</comment>
<evidence type="ECO:0000256" key="22">
    <source>
        <dbReference type="RuleBase" id="RU363115"/>
    </source>
</evidence>
<dbReference type="PANTHER" id="PTHR22624:SF52">
    <property type="entry name" value="CYSTEINE PROTEASE"/>
    <property type="match status" value="1"/>
</dbReference>
<gene>
    <name evidence="21" type="primary">inx</name>
    <name evidence="25" type="ORF">TCAL_01278</name>
</gene>
<evidence type="ECO:0000256" key="4">
    <source>
        <dbReference type="ARBA" id="ARBA00010958"/>
    </source>
</evidence>
<dbReference type="Pfam" id="PF03416">
    <property type="entry name" value="Peptidase_C54"/>
    <property type="match status" value="1"/>
</dbReference>
<evidence type="ECO:0000313" key="25">
    <source>
        <dbReference type="EMBL" id="TRY75665.1"/>
    </source>
</evidence>
<keyword evidence="18 21" id="KW-0472">Membrane</keyword>
<feature type="transmembrane region" description="Helical" evidence="21">
    <location>
        <begin position="830"/>
        <end position="854"/>
    </location>
</feature>